<dbReference type="AlphaFoldDB" id="A0A8H5C5W3"/>
<feature type="region of interest" description="Disordered" evidence="1">
    <location>
        <begin position="324"/>
        <end position="355"/>
    </location>
</feature>
<feature type="region of interest" description="Disordered" evidence="1">
    <location>
        <begin position="754"/>
        <end position="796"/>
    </location>
</feature>
<comment type="caution">
    <text evidence="2">The sequence shown here is derived from an EMBL/GenBank/DDBJ whole genome shotgun (WGS) entry which is preliminary data.</text>
</comment>
<gene>
    <name evidence="2" type="ORF">D9611_009624</name>
</gene>
<evidence type="ECO:0000313" key="2">
    <source>
        <dbReference type="EMBL" id="KAF5335719.1"/>
    </source>
</evidence>
<protein>
    <submittedName>
        <fullName evidence="2">Uncharacterized protein</fullName>
    </submittedName>
</protein>
<evidence type="ECO:0000256" key="1">
    <source>
        <dbReference type="SAM" id="MobiDB-lite"/>
    </source>
</evidence>
<proteinExistence type="predicted"/>
<feature type="region of interest" description="Disordered" evidence="1">
    <location>
        <begin position="197"/>
        <end position="280"/>
    </location>
</feature>
<feature type="compositionally biased region" description="Polar residues" evidence="1">
    <location>
        <begin position="754"/>
        <end position="763"/>
    </location>
</feature>
<accession>A0A8H5C5W3</accession>
<dbReference type="Proteomes" id="UP000541558">
    <property type="component" value="Unassembled WGS sequence"/>
</dbReference>
<dbReference type="OrthoDB" id="2953545at2759"/>
<reference evidence="2 3" key="1">
    <citation type="journal article" date="2020" name="ISME J.">
        <title>Uncovering the hidden diversity of litter-decomposition mechanisms in mushroom-forming fungi.</title>
        <authorList>
            <person name="Floudas D."/>
            <person name="Bentzer J."/>
            <person name="Ahren D."/>
            <person name="Johansson T."/>
            <person name="Persson P."/>
            <person name="Tunlid A."/>
        </authorList>
    </citation>
    <scope>NUCLEOTIDE SEQUENCE [LARGE SCALE GENOMIC DNA]</scope>
    <source>
        <strain evidence="2 3">CBS 175.51</strain>
    </source>
</reference>
<evidence type="ECO:0000313" key="3">
    <source>
        <dbReference type="Proteomes" id="UP000541558"/>
    </source>
</evidence>
<name>A0A8H5C5W3_9AGAR</name>
<feature type="compositionally biased region" description="Acidic residues" evidence="1">
    <location>
        <begin position="256"/>
        <end position="266"/>
    </location>
</feature>
<sequence length="796" mass="88938">MDVEGHEQLEMCGPYYAATKNADANMPSSSPPRRPATPDLNATIHHLHTDNGRDLPETDRDACQGQPVEWLAGPVWSTYVLQQHLDLNFPWVLRSIEGTNRIRVQSRDCLMKLEGDEKATKIFYSYLDPGHKRLKLSNARGVDHINPASWEGNVIVGEVDLKGEYLAGREAANNIIAQHYGDKYDFDALFSSPNHDHLRPDGTYIGVSHTDKDDDEDPAVGDNPPLPFSGTPELPQADHAHDDDPTEFDQPSPDQDLPDEDDDDDAACTLNPLPVPSDNEISAHITPIGGKPMSKHTLVAERLGSTSVGARKSITRTHRVRGDTKEGLMHGRKGTKVSDSSLDDGMVPDDESNQDLVTLSDPGVVLVHSGKEISLCVAQVLNFRQGSSRYNMSSASVDDLADPKKEITIAVQFMELVPRSDLDGETVKSWEWTGDYLRISAPTDRGRILSQKSFAMRINADRFFPITPQTHQRDDGRVTWSFPHKELLETMEEAWGHTRPDTNESLAHLKGIPVVNGQTARLPLRFNETSLSVSNPLLLSSLTKHKYNARVTCKLCHDPKPSTTIQAMRNHVALHILRAHRGIYDEFRDPQIVIGLNPCGWCGMGGCRTQLSVTKAKRSGKTKYEVNSDCEYHWSGLKYENAKSYKMSSPSTNLPIHCTLCPPTSTGQYPTFWKYNFYHHMILHHKDPETLKLQACPKDLRDQIYISLQEEHALGIHAEATRNWRDENEMPYTDPPMGDEDIFDDSLPLTSTIFPDPTTSTLNIPAHPGRKRAASNISHISTGRQPSPTKQQRIPQ</sequence>
<keyword evidence="3" id="KW-1185">Reference proteome</keyword>
<dbReference type="EMBL" id="JAACJK010000060">
    <property type="protein sequence ID" value="KAF5335719.1"/>
    <property type="molecule type" value="Genomic_DNA"/>
</dbReference>
<feature type="compositionally biased region" description="Polar residues" evidence="1">
    <location>
        <begin position="775"/>
        <end position="796"/>
    </location>
</feature>
<organism evidence="2 3">
    <name type="scientific">Ephemerocybe angulata</name>
    <dbReference type="NCBI Taxonomy" id="980116"/>
    <lineage>
        <taxon>Eukaryota</taxon>
        <taxon>Fungi</taxon>
        <taxon>Dikarya</taxon>
        <taxon>Basidiomycota</taxon>
        <taxon>Agaricomycotina</taxon>
        <taxon>Agaricomycetes</taxon>
        <taxon>Agaricomycetidae</taxon>
        <taxon>Agaricales</taxon>
        <taxon>Agaricineae</taxon>
        <taxon>Psathyrellaceae</taxon>
        <taxon>Ephemerocybe</taxon>
    </lineage>
</organism>